<evidence type="ECO:0000256" key="2">
    <source>
        <dbReference type="ARBA" id="ARBA00023002"/>
    </source>
</evidence>
<dbReference type="InterPro" id="IPR036291">
    <property type="entry name" value="NAD(P)-bd_dom_sf"/>
</dbReference>
<keyword evidence="3" id="KW-1133">Transmembrane helix</keyword>
<keyword evidence="3" id="KW-0472">Membrane</keyword>
<keyword evidence="2" id="KW-0560">Oxidoreductase</keyword>
<sequence length="327" mass="35881">MGVLWALPVPYARAMLRDTFVDAIATHVLALYGLVALGTYAMPKLWVQMMPAQNLRKKYGATWALVTGGSTGIGRSLAEALLDQGLNVAIAALDDEALVETTKALRERHGAKREVRAIAVNLGDRSGGYVDVIARAMEDVDVQCVFNNAGFMLTGFFDKQPLEKLNANHECNATSAMRITHVFVTRMLEKKLRGCVVFTSSAAACQPTPFSALYGATKAYVSSFAANIGVELKSRGVDVCAVHPSPVASRFYDNAHKLDSLNFFMKFAVKPEELPTEMFRPIGRVLWHDVGAVAVGFRMLLKLLDYGFFATLISRFAHFMGDYKKNV</sequence>
<dbReference type="AlphaFoldDB" id="A0A7R9XRK2"/>
<feature type="transmembrane region" description="Helical" evidence="3">
    <location>
        <begin position="20"/>
        <end position="41"/>
    </location>
</feature>
<dbReference type="EMBL" id="HBDX01002549">
    <property type="protein sequence ID" value="CAD8221475.1"/>
    <property type="molecule type" value="Transcribed_RNA"/>
</dbReference>
<keyword evidence="3" id="KW-0812">Transmembrane</keyword>
<evidence type="ECO:0000256" key="3">
    <source>
        <dbReference type="SAM" id="Phobius"/>
    </source>
</evidence>
<evidence type="ECO:0000256" key="1">
    <source>
        <dbReference type="ARBA" id="ARBA00004240"/>
    </source>
</evidence>
<name>A0A7R9XRK2_9CHLO</name>
<dbReference type="PROSITE" id="PS00061">
    <property type="entry name" value="ADH_SHORT"/>
    <property type="match status" value="1"/>
</dbReference>
<dbReference type="PRINTS" id="PR00081">
    <property type="entry name" value="GDHRDH"/>
</dbReference>
<dbReference type="PANTHER" id="PTHR43899:SF4">
    <property type="entry name" value="17 BETA-HYDROXYSTEROID DEHYDROGENASE TYPE 3"/>
    <property type="match status" value="1"/>
</dbReference>
<dbReference type="SUPFAM" id="SSF51735">
    <property type="entry name" value="NAD(P)-binding Rossmann-fold domains"/>
    <property type="match status" value="1"/>
</dbReference>
<organism evidence="4">
    <name type="scientific">Ostreococcus sp. 'lucimarinus'</name>
    <dbReference type="NCBI Taxonomy" id="242159"/>
    <lineage>
        <taxon>Eukaryota</taxon>
        <taxon>Viridiplantae</taxon>
        <taxon>Chlorophyta</taxon>
        <taxon>Mamiellophyceae</taxon>
        <taxon>Mamiellales</taxon>
        <taxon>Bathycoccaceae</taxon>
        <taxon>Ostreococcus</taxon>
    </lineage>
</organism>
<dbReference type="GO" id="GO:0016491">
    <property type="term" value="F:oxidoreductase activity"/>
    <property type="evidence" value="ECO:0007669"/>
    <property type="project" value="UniProtKB-KW"/>
</dbReference>
<protein>
    <submittedName>
        <fullName evidence="4">Uncharacterized protein</fullName>
    </submittedName>
</protein>
<comment type="subcellular location">
    <subcellularLocation>
        <location evidence="1">Endoplasmic reticulum</location>
    </subcellularLocation>
</comment>
<dbReference type="PANTHER" id="PTHR43899">
    <property type="entry name" value="RH59310P"/>
    <property type="match status" value="1"/>
</dbReference>
<reference evidence="4" key="1">
    <citation type="submission" date="2021-01" db="EMBL/GenBank/DDBJ databases">
        <authorList>
            <person name="Corre E."/>
            <person name="Pelletier E."/>
            <person name="Niang G."/>
            <person name="Scheremetjew M."/>
            <person name="Finn R."/>
            <person name="Kale V."/>
            <person name="Holt S."/>
            <person name="Cochrane G."/>
            <person name="Meng A."/>
            <person name="Brown T."/>
            <person name="Cohen L."/>
        </authorList>
    </citation>
    <scope>NUCLEOTIDE SEQUENCE</scope>
    <source>
        <strain evidence="4">Clade-A-BCC118000</strain>
    </source>
</reference>
<proteinExistence type="predicted"/>
<evidence type="ECO:0000313" key="4">
    <source>
        <dbReference type="EMBL" id="CAD8221475.1"/>
    </source>
</evidence>
<dbReference type="InterPro" id="IPR051019">
    <property type="entry name" value="VLCFA-Steroid_DH"/>
</dbReference>
<dbReference type="InterPro" id="IPR020904">
    <property type="entry name" value="Sc_DH/Rdtase_CS"/>
</dbReference>
<dbReference type="GO" id="GO:0005783">
    <property type="term" value="C:endoplasmic reticulum"/>
    <property type="evidence" value="ECO:0007669"/>
    <property type="project" value="UniProtKB-SubCell"/>
</dbReference>
<accession>A0A7R9XRK2</accession>
<gene>
    <name evidence="4" type="ORF">OLUC0939_LOCUS2196</name>
</gene>
<dbReference type="Gene3D" id="3.40.50.720">
    <property type="entry name" value="NAD(P)-binding Rossmann-like Domain"/>
    <property type="match status" value="1"/>
</dbReference>
<dbReference type="InterPro" id="IPR002347">
    <property type="entry name" value="SDR_fam"/>
</dbReference>
<dbReference type="Pfam" id="PF00106">
    <property type="entry name" value="adh_short"/>
    <property type="match status" value="1"/>
</dbReference>